<evidence type="ECO:0000256" key="8">
    <source>
        <dbReference type="SAM" id="SignalP"/>
    </source>
</evidence>
<dbReference type="PANTHER" id="PTHR43806">
    <property type="entry name" value="PEPTIDASE S8"/>
    <property type="match status" value="1"/>
</dbReference>
<dbReference type="AlphaFoldDB" id="A0A395LZD1"/>
<feature type="domain" description="Peptidase S8/S53" evidence="9">
    <location>
        <begin position="213"/>
        <end position="496"/>
    </location>
</feature>
<evidence type="ECO:0000313" key="11">
    <source>
        <dbReference type="EMBL" id="RFM22994.1"/>
    </source>
</evidence>
<gene>
    <name evidence="11" type="ORF">D0433_13220</name>
</gene>
<name>A0A395LZD1_9BACT</name>
<comment type="caution">
    <text evidence="11">The sequence shown here is derived from an EMBL/GenBank/DDBJ whole genome shotgun (WGS) entry which is preliminary data.</text>
</comment>
<dbReference type="CDD" id="cd07473">
    <property type="entry name" value="Peptidases_S8_Subtilisin_like"/>
    <property type="match status" value="1"/>
</dbReference>
<dbReference type="InterPro" id="IPR023827">
    <property type="entry name" value="Peptidase_S8_Asp-AS"/>
</dbReference>
<dbReference type="EMBL" id="PHFL01000071">
    <property type="protein sequence ID" value="RFM22994.1"/>
    <property type="molecule type" value="Genomic_DNA"/>
</dbReference>
<dbReference type="GO" id="GO:0004252">
    <property type="term" value="F:serine-type endopeptidase activity"/>
    <property type="evidence" value="ECO:0007669"/>
    <property type="project" value="UniProtKB-UniRule"/>
</dbReference>
<reference evidence="11 12" key="1">
    <citation type="journal article" date="2011" name="ISME J.">
        <title>Community ecology of hot spring cyanobacterial mats: predominant populations and their functional potential.</title>
        <authorList>
            <person name="Klatt C.G."/>
            <person name="Wood J.M."/>
            <person name="Rusch D.B."/>
            <person name="Bateson M.M."/>
            <person name="Hamamura N."/>
            <person name="Heidelberg J.F."/>
            <person name="Grossman A.R."/>
            <person name="Bhaya D."/>
            <person name="Cohan F.M."/>
            <person name="Kuhl M."/>
            <person name="Bryant D.A."/>
            <person name="Ward D.M."/>
        </authorList>
    </citation>
    <scope>NUCLEOTIDE SEQUENCE [LARGE SCALE GENOMIC DNA]</scope>
    <source>
        <strain evidence="11">OS</strain>
    </source>
</reference>
<dbReference type="InterPro" id="IPR050131">
    <property type="entry name" value="Peptidase_S8_subtilisin-like"/>
</dbReference>
<evidence type="ECO:0000259" key="9">
    <source>
        <dbReference type="Pfam" id="PF00082"/>
    </source>
</evidence>
<evidence type="ECO:0000256" key="2">
    <source>
        <dbReference type="ARBA" id="ARBA00022670"/>
    </source>
</evidence>
<dbReference type="PROSITE" id="PS00136">
    <property type="entry name" value="SUBTILASE_ASP"/>
    <property type="match status" value="1"/>
</dbReference>
<organism evidence="11 12">
    <name type="scientific">Candidatus Thermochlorobacter aerophilus</name>
    <dbReference type="NCBI Taxonomy" id="1868324"/>
    <lineage>
        <taxon>Bacteria</taxon>
        <taxon>Pseudomonadati</taxon>
        <taxon>Chlorobiota</taxon>
        <taxon>Chlorobiia</taxon>
        <taxon>Chlorobiales</taxon>
        <taxon>Candidatus Thermochlorobacteriaceae</taxon>
        <taxon>Candidatus Thermochlorobacter</taxon>
    </lineage>
</organism>
<dbReference type="CDD" id="cd15482">
    <property type="entry name" value="Sialidase_non-viral"/>
    <property type="match status" value="1"/>
</dbReference>
<dbReference type="Proteomes" id="UP000266389">
    <property type="component" value="Unassembled WGS sequence"/>
</dbReference>
<evidence type="ECO:0000313" key="12">
    <source>
        <dbReference type="Proteomes" id="UP000266389"/>
    </source>
</evidence>
<evidence type="ECO:0000259" key="10">
    <source>
        <dbReference type="Pfam" id="PF18962"/>
    </source>
</evidence>
<dbReference type="Pfam" id="PF00082">
    <property type="entry name" value="Peptidase_S8"/>
    <property type="match status" value="1"/>
</dbReference>
<dbReference type="InterPro" id="IPR015500">
    <property type="entry name" value="Peptidase_S8_subtilisin-rel"/>
</dbReference>
<dbReference type="Gene3D" id="2.60.40.4070">
    <property type="match status" value="1"/>
</dbReference>
<sequence length="1038" mass="110864">MRVMRACLLLLAWLSLTELCPAWLLAQEASELRVNKLEALKARRRAVAAPSDMMEGMVVVKLKGETGGGLQLQAKAADRLASVQAVMRAHGLQKIEPLWKAEYEHKLCQTLASRIGTGELGEAVLTAKTPSEAAARMTGEISRIYYLYYSDGTNPAQVAAELSKLPEVEYAEPSYLYSLSVVPNDSAYGTRGQDFFEYHNIPQAWAISTGSPDVVIAILDTGIDFDHPDLQGKIWTNPGETGTDAQGRDKRSNGVDDDGNGFVDDWRGWDFWESGTTTVTRDNNPFDEFSGHGTGTAGLAGASTNNGIGIASTGYNCRVMAVKLGGTRERVRNVAFIEQGIVYATANGASIINSSFGGPNRSRAIEDAVNFATNAGVLVVAAAGNGGTDAPSYPAAYTNTLSVGAVIHSGVNIGQRAAFSNFGATVKVYAAGNAVLTTVPGRAVDIKDGRAASELYILVSGTSFASPIVAGIAGLIKARHPNWSPQRIATQIRATAFGPVALRILDAEAAMRRTTPGLVAFDLRYDEPSRAVVARVANYNAPTVNAEFLLTTSVQGVSIPNPRVSRGVINTNDTLTLSFNVSLPATIDFTTTTALFRLDMVDNATNFSDAAFLDLSRPAWIEQTRLSQISRDFHAIKLVNRNVAWACADGGVVVRSLDGGRTWTRVSAPTSNNLYCINALDENVAIVGDGPDSGPARLFRTTDGGQTWQVVSESGSFWNAIHFFDAQNGIAQSDPVSPTSGFILVKTTDGGATWTPIAQQVAAANGEFGLVGSFQFVGNVGWFGTNQGRVFRSTDAGNTWSSSIAAGNNDWLIVVSFASTNTGVVGGYTLQNQQIANSVLRRTTDGGQTWGATTAPSALAFLGGTGVPELGHLWLSAISAQGPSIFTSRDAGTTWLRHNSTPLTEAVASFSFLTTADSVFGLAITGEGQVLRYAQPARAASIVREVEGARPQTYLLEQNYPNPFNPTTTIVYQLPVASDVSLKVYDVLGREVATLFRGRQNAGRYQVQFNAERLSSGLYFYRLQAGSFTQTRKMTLIK</sequence>
<evidence type="ECO:0000256" key="5">
    <source>
        <dbReference type="PROSITE-ProRule" id="PRU01240"/>
    </source>
</evidence>
<protein>
    <submittedName>
        <fullName evidence="11">T9SS C-terminal target domain-containing protein</fullName>
    </submittedName>
</protein>
<dbReference type="InterPro" id="IPR023828">
    <property type="entry name" value="Peptidase_S8_Ser-AS"/>
</dbReference>
<dbReference type="InterPro" id="IPR015943">
    <property type="entry name" value="WD40/YVTN_repeat-like_dom_sf"/>
</dbReference>
<keyword evidence="2 5" id="KW-0645">Protease</keyword>
<dbReference type="InterPro" id="IPR036278">
    <property type="entry name" value="Sialidase_sf"/>
</dbReference>
<feature type="active site" description="Charge relay system" evidence="5">
    <location>
        <position position="463"/>
    </location>
</feature>
<dbReference type="PANTHER" id="PTHR43806:SF11">
    <property type="entry name" value="CEREVISIN-RELATED"/>
    <property type="match status" value="1"/>
</dbReference>
<keyword evidence="8" id="KW-0732">Signal</keyword>
<dbReference type="GO" id="GO:0006508">
    <property type="term" value="P:proteolysis"/>
    <property type="evidence" value="ECO:0007669"/>
    <property type="project" value="UniProtKB-KW"/>
</dbReference>
<dbReference type="NCBIfam" id="TIGR04183">
    <property type="entry name" value="Por_Secre_tail"/>
    <property type="match status" value="1"/>
</dbReference>
<dbReference type="InterPro" id="IPR034204">
    <property type="entry name" value="PfSUB1-like_cat_dom"/>
</dbReference>
<feature type="signal peptide" evidence="8">
    <location>
        <begin position="1"/>
        <end position="26"/>
    </location>
</feature>
<dbReference type="InterPro" id="IPR036852">
    <property type="entry name" value="Peptidase_S8/S53_dom_sf"/>
</dbReference>
<dbReference type="Gene3D" id="3.40.50.200">
    <property type="entry name" value="Peptidase S8/S53 domain"/>
    <property type="match status" value="1"/>
</dbReference>
<dbReference type="SUPFAM" id="SSF52743">
    <property type="entry name" value="Subtilisin-like"/>
    <property type="match status" value="1"/>
</dbReference>
<feature type="active site" description="Charge relay system" evidence="5">
    <location>
        <position position="220"/>
    </location>
</feature>
<accession>A0A395LZD1</accession>
<dbReference type="PRINTS" id="PR00723">
    <property type="entry name" value="SUBTILISIN"/>
</dbReference>
<dbReference type="InterPro" id="IPR026444">
    <property type="entry name" value="Secre_tail"/>
</dbReference>
<proteinExistence type="inferred from homology"/>
<comment type="similarity">
    <text evidence="1 5 6">Belongs to the peptidase S8 family.</text>
</comment>
<dbReference type="Gene3D" id="2.130.10.10">
    <property type="entry name" value="YVTN repeat-like/Quinoprotein amine dehydrogenase"/>
    <property type="match status" value="2"/>
</dbReference>
<evidence type="ECO:0000256" key="1">
    <source>
        <dbReference type="ARBA" id="ARBA00011073"/>
    </source>
</evidence>
<feature type="region of interest" description="Disordered" evidence="7">
    <location>
        <begin position="230"/>
        <end position="259"/>
    </location>
</feature>
<feature type="chain" id="PRO_5017444073" evidence="8">
    <location>
        <begin position="27"/>
        <end position="1038"/>
    </location>
</feature>
<feature type="active site" description="Charge relay system" evidence="5">
    <location>
        <position position="292"/>
    </location>
</feature>
<dbReference type="Pfam" id="PF18962">
    <property type="entry name" value="Por_Secre_tail"/>
    <property type="match status" value="1"/>
</dbReference>
<evidence type="ECO:0000256" key="6">
    <source>
        <dbReference type="RuleBase" id="RU003355"/>
    </source>
</evidence>
<keyword evidence="4 5" id="KW-0720">Serine protease</keyword>
<evidence type="ECO:0000256" key="7">
    <source>
        <dbReference type="SAM" id="MobiDB-lite"/>
    </source>
</evidence>
<keyword evidence="3 5" id="KW-0378">Hydrolase</keyword>
<dbReference type="PROSITE" id="PS00138">
    <property type="entry name" value="SUBTILASE_SER"/>
    <property type="match status" value="1"/>
</dbReference>
<evidence type="ECO:0000256" key="4">
    <source>
        <dbReference type="ARBA" id="ARBA00022825"/>
    </source>
</evidence>
<dbReference type="InterPro" id="IPR000209">
    <property type="entry name" value="Peptidase_S8/S53_dom"/>
</dbReference>
<dbReference type="SUPFAM" id="SSF50939">
    <property type="entry name" value="Sialidases"/>
    <property type="match status" value="1"/>
</dbReference>
<feature type="domain" description="Secretion system C-terminal sorting" evidence="10">
    <location>
        <begin position="960"/>
        <end position="1034"/>
    </location>
</feature>
<dbReference type="PROSITE" id="PS51892">
    <property type="entry name" value="SUBTILASE"/>
    <property type="match status" value="1"/>
</dbReference>
<evidence type="ECO:0000256" key="3">
    <source>
        <dbReference type="ARBA" id="ARBA00022801"/>
    </source>
</evidence>